<dbReference type="EMBL" id="JAAAJB010000059">
    <property type="protein sequence ID" value="KAG0268121.1"/>
    <property type="molecule type" value="Genomic_DNA"/>
</dbReference>
<evidence type="ECO:0000256" key="1">
    <source>
        <dbReference type="SAM" id="MobiDB-lite"/>
    </source>
</evidence>
<dbReference type="OrthoDB" id="10520042at2759"/>
<feature type="compositionally biased region" description="Gly residues" evidence="1">
    <location>
        <begin position="209"/>
        <end position="221"/>
    </location>
</feature>
<feature type="compositionally biased region" description="Gly residues" evidence="1">
    <location>
        <begin position="229"/>
        <end position="243"/>
    </location>
</feature>
<feature type="compositionally biased region" description="Polar residues" evidence="1">
    <location>
        <begin position="1"/>
        <end position="24"/>
    </location>
</feature>
<accession>A0A9P6QGN1</accession>
<gene>
    <name evidence="2" type="ORF">DFQ27_007464</name>
</gene>
<feature type="region of interest" description="Disordered" evidence="1">
    <location>
        <begin position="198"/>
        <end position="271"/>
    </location>
</feature>
<feature type="region of interest" description="Disordered" evidence="1">
    <location>
        <begin position="1"/>
        <end position="34"/>
    </location>
</feature>
<dbReference type="AlphaFoldDB" id="A0A9P6QGN1"/>
<reference evidence="2" key="1">
    <citation type="journal article" date="2020" name="Fungal Divers.">
        <title>Resolving the Mortierellaceae phylogeny through synthesis of multi-gene phylogenetics and phylogenomics.</title>
        <authorList>
            <person name="Vandepol N."/>
            <person name="Liber J."/>
            <person name="Desiro A."/>
            <person name="Na H."/>
            <person name="Kennedy M."/>
            <person name="Barry K."/>
            <person name="Grigoriev I.V."/>
            <person name="Miller A.N."/>
            <person name="O'Donnell K."/>
            <person name="Stajich J.E."/>
            <person name="Bonito G."/>
        </authorList>
    </citation>
    <scope>NUCLEOTIDE SEQUENCE</scope>
    <source>
        <strain evidence="2">BC1065</strain>
    </source>
</reference>
<name>A0A9P6QGN1_9FUNG</name>
<evidence type="ECO:0000313" key="2">
    <source>
        <dbReference type="EMBL" id="KAG0268121.1"/>
    </source>
</evidence>
<protein>
    <submittedName>
        <fullName evidence="2">Uncharacterized protein</fullName>
    </submittedName>
</protein>
<evidence type="ECO:0000313" key="3">
    <source>
        <dbReference type="Proteomes" id="UP000807716"/>
    </source>
</evidence>
<proteinExistence type="predicted"/>
<feature type="compositionally biased region" description="Polar residues" evidence="1">
    <location>
        <begin position="244"/>
        <end position="258"/>
    </location>
</feature>
<keyword evidence="3" id="KW-1185">Reference proteome</keyword>
<organism evidence="2 3">
    <name type="scientific">Actinomortierella ambigua</name>
    <dbReference type="NCBI Taxonomy" id="1343610"/>
    <lineage>
        <taxon>Eukaryota</taxon>
        <taxon>Fungi</taxon>
        <taxon>Fungi incertae sedis</taxon>
        <taxon>Mucoromycota</taxon>
        <taxon>Mortierellomycotina</taxon>
        <taxon>Mortierellomycetes</taxon>
        <taxon>Mortierellales</taxon>
        <taxon>Mortierellaceae</taxon>
        <taxon>Actinomortierella</taxon>
    </lineage>
</organism>
<comment type="caution">
    <text evidence="2">The sequence shown here is derived from an EMBL/GenBank/DDBJ whole genome shotgun (WGS) entry which is preliminary data.</text>
</comment>
<dbReference type="Proteomes" id="UP000807716">
    <property type="component" value="Unassembled WGS sequence"/>
</dbReference>
<sequence length="422" mass="45060">MQNVSQGISSSTTPFGSPTASTPPSLGGEHSSVSSPQALSASVLAILEAEPTCVPVHFRVWGDNALTPCIFQYPLRVDSTDYSDNSAWYSYILYPELYEMLGIPLDVVAVRFVVPNDPTEYYAVGRQDRPRRLEIPSTALKILVEYIPQSAIRNHYTLPIATPSPALIAQQLATVPLTIPPHLVSAVVVTFYGPPAETMPSAATNSGGVDRGGGGRGSDGDGGGDDGRGGGGGGRDGGDGGGQNSSSSTGEHQYQQTAAGADGSGEAPPHRYGLRDICMIESESEVLQLPQDDNDSSHGATERGDGGGSILATVTMVDSPQDHLDEVELPSLLAMQDVISWDTKKSSRVDNIDSMDDPPDVVELTRGWRKRWRMARKKRLQTSVVAAKKVSHLRPRLDSALSGLLLRLVAQHPLRRKPCKGR</sequence>
<feature type="region of interest" description="Disordered" evidence="1">
    <location>
        <begin position="288"/>
        <end position="308"/>
    </location>
</feature>